<evidence type="ECO:0000313" key="3">
    <source>
        <dbReference type="EMBL" id="CAK0809255.1"/>
    </source>
</evidence>
<evidence type="ECO:0000256" key="2">
    <source>
        <dbReference type="SAM" id="Phobius"/>
    </source>
</evidence>
<feature type="non-terminal residue" evidence="3">
    <location>
        <position position="1"/>
    </location>
</feature>
<protein>
    <recommendedName>
        <fullName evidence="5">Alpha-1,6-mannosyl-glycoprotein 6-beta-N-acetylglucosaminyltransferase</fullName>
    </recommendedName>
</protein>
<keyword evidence="2" id="KW-1133">Transmembrane helix</keyword>
<feature type="region of interest" description="Disordered" evidence="1">
    <location>
        <begin position="1"/>
        <end position="59"/>
    </location>
</feature>
<dbReference type="EMBL" id="CAUYUJ010004356">
    <property type="protein sequence ID" value="CAK0809255.1"/>
    <property type="molecule type" value="Genomic_DNA"/>
</dbReference>
<evidence type="ECO:0000313" key="4">
    <source>
        <dbReference type="Proteomes" id="UP001189429"/>
    </source>
</evidence>
<keyword evidence="4" id="KW-1185">Reference proteome</keyword>
<reference evidence="3" key="1">
    <citation type="submission" date="2023-10" db="EMBL/GenBank/DDBJ databases">
        <authorList>
            <person name="Chen Y."/>
            <person name="Shah S."/>
            <person name="Dougan E. K."/>
            <person name="Thang M."/>
            <person name="Chan C."/>
        </authorList>
    </citation>
    <scope>NUCLEOTIDE SEQUENCE [LARGE SCALE GENOMIC DNA]</scope>
</reference>
<evidence type="ECO:0008006" key="5">
    <source>
        <dbReference type="Google" id="ProtNLM"/>
    </source>
</evidence>
<proteinExistence type="predicted"/>
<feature type="compositionally biased region" description="Basic and acidic residues" evidence="1">
    <location>
        <begin position="28"/>
        <end position="38"/>
    </location>
</feature>
<feature type="transmembrane region" description="Helical" evidence="2">
    <location>
        <begin position="96"/>
        <end position="115"/>
    </location>
</feature>
<dbReference type="Proteomes" id="UP001189429">
    <property type="component" value="Unassembled WGS sequence"/>
</dbReference>
<gene>
    <name evidence="3" type="ORF">PCOR1329_LOCUS14557</name>
</gene>
<keyword evidence="2" id="KW-0812">Transmembrane</keyword>
<feature type="non-terminal residue" evidence="3">
    <location>
        <position position="303"/>
    </location>
</feature>
<accession>A0ABN9QVT4</accession>
<comment type="caution">
    <text evidence="3">The sequence shown here is derived from an EMBL/GenBank/DDBJ whole genome shotgun (WGS) entry which is preliminary data.</text>
</comment>
<organism evidence="3 4">
    <name type="scientific">Prorocentrum cordatum</name>
    <dbReference type="NCBI Taxonomy" id="2364126"/>
    <lineage>
        <taxon>Eukaryota</taxon>
        <taxon>Sar</taxon>
        <taxon>Alveolata</taxon>
        <taxon>Dinophyceae</taxon>
        <taxon>Prorocentrales</taxon>
        <taxon>Prorocentraceae</taxon>
        <taxon>Prorocentrum</taxon>
    </lineage>
</organism>
<evidence type="ECO:0000256" key="1">
    <source>
        <dbReference type="SAM" id="MobiDB-lite"/>
    </source>
</evidence>
<keyword evidence="2" id="KW-0472">Membrane</keyword>
<name>A0ABN9QVT4_9DINO</name>
<sequence>PPRAGALHKQGVPALRRRAAPPQPPAEHGGDAPARECGRQPAFWRARPRAMASGAQDAPDAVSLLRAGEGEAAEHGGADRSGQSLTAGSARFRPPVLIALVAAGAVALCVALYPVPSKGAKPKGAALRHLQDDGFCNSQVSGGYAQSYAFQLPAEWQQKCTGQVASTVQAPPTETQFNTQRNWCWHWMKHKGCKDVIASKNWMEAQQLTAGMGLCPPYEEAPIEPVTNAELCSDPGLGQLDDAAADAASALAWLQTNVAVYVLNLDTDTERLAAVTANLQGLGIEFERIPGLDMRGEGAFEQA</sequence>